<reference evidence="4 5" key="1">
    <citation type="journal article" date="2019" name="Emerg. Microbes Infect.">
        <title>Comprehensive subspecies identification of 175 nontuberculous mycobacteria species based on 7547 genomic profiles.</title>
        <authorList>
            <person name="Matsumoto Y."/>
            <person name="Kinjo T."/>
            <person name="Motooka D."/>
            <person name="Nabeya D."/>
            <person name="Jung N."/>
            <person name="Uechi K."/>
            <person name="Horii T."/>
            <person name="Iida T."/>
            <person name="Fujita J."/>
            <person name="Nakamura S."/>
        </authorList>
    </citation>
    <scope>NUCLEOTIDE SEQUENCE [LARGE SCALE GENOMIC DNA]</scope>
    <source>
        <strain evidence="4 5">JCM 12375</strain>
    </source>
</reference>
<evidence type="ECO:0000313" key="4">
    <source>
        <dbReference type="EMBL" id="BBX38516.1"/>
    </source>
</evidence>
<feature type="compositionally biased region" description="Polar residues" evidence="3">
    <location>
        <begin position="303"/>
        <end position="333"/>
    </location>
</feature>
<feature type="region of interest" description="Disordered" evidence="3">
    <location>
        <begin position="230"/>
        <end position="333"/>
    </location>
</feature>
<evidence type="ECO:0000256" key="1">
    <source>
        <dbReference type="ARBA" id="ARBA00023125"/>
    </source>
</evidence>
<feature type="compositionally biased region" description="Polar residues" evidence="3">
    <location>
        <begin position="230"/>
        <end position="240"/>
    </location>
</feature>
<proteinExistence type="predicted"/>
<dbReference type="Gene3D" id="1.10.443.10">
    <property type="entry name" value="Intergrase catalytic core"/>
    <property type="match status" value="1"/>
</dbReference>
<evidence type="ECO:0000256" key="3">
    <source>
        <dbReference type="SAM" id="MobiDB-lite"/>
    </source>
</evidence>
<name>A0ABM7I6E0_MYCME</name>
<feature type="region of interest" description="Disordered" evidence="3">
    <location>
        <begin position="93"/>
        <end position="112"/>
    </location>
</feature>
<keyword evidence="5" id="KW-1185">Reference proteome</keyword>
<evidence type="ECO:0008006" key="6">
    <source>
        <dbReference type="Google" id="ProtNLM"/>
    </source>
</evidence>
<feature type="compositionally biased region" description="Polar residues" evidence="3">
    <location>
        <begin position="267"/>
        <end position="277"/>
    </location>
</feature>
<dbReference type="Proteomes" id="UP000465622">
    <property type="component" value="Chromosome"/>
</dbReference>
<evidence type="ECO:0000256" key="2">
    <source>
        <dbReference type="ARBA" id="ARBA00023172"/>
    </source>
</evidence>
<dbReference type="InterPro" id="IPR010998">
    <property type="entry name" value="Integrase_recombinase_N"/>
</dbReference>
<feature type="compositionally biased region" description="Low complexity" evidence="3">
    <location>
        <begin position="249"/>
        <end position="260"/>
    </location>
</feature>
<accession>A0ABM7I6E0</accession>
<dbReference type="Gene3D" id="1.10.150.130">
    <property type="match status" value="1"/>
</dbReference>
<keyword evidence="2" id="KW-0233">DNA recombination</keyword>
<organism evidence="4 5">
    <name type="scientific">Mycolicibacterium mageritense</name>
    <name type="common">Mycobacterium mageritense</name>
    <dbReference type="NCBI Taxonomy" id="53462"/>
    <lineage>
        <taxon>Bacteria</taxon>
        <taxon>Bacillati</taxon>
        <taxon>Actinomycetota</taxon>
        <taxon>Actinomycetes</taxon>
        <taxon>Mycobacteriales</taxon>
        <taxon>Mycobacteriaceae</taxon>
        <taxon>Mycolicibacterium</taxon>
    </lineage>
</organism>
<dbReference type="InterPro" id="IPR013762">
    <property type="entry name" value="Integrase-like_cat_sf"/>
</dbReference>
<gene>
    <name evidence="4" type="ORF">MMAGJ_77980</name>
</gene>
<dbReference type="EMBL" id="AP022567">
    <property type="protein sequence ID" value="BBX38516.1"/>
    <property type="molecule type" value="Genomic_DNA"/>
</dbReference>
<feature type="compositionally biased region" description="Low complexity" evidence="3">
    <location>
        <begin position="284"/>
        <end position="294"/>
    </location>
</feature>
<evidence type="ECO:0000313" key="5">
    <source>
        <dbReference type="Proteomes" id="UP000465622"/>
    </source>
</evidence>
<keyword evidence="1" id="KW-0238">DNA-binding</keyword>
<protein>
    <recommendedName>
        <fullName evidence="6">Tyr recombinase domain-containing protein</fullName>
    </recommendedName>
</protein>
<dbReference type="SUPFAM" id="SSF56349">
    <property type="entry name" value="DNA breaking-rejoining enzymes"/>
    <property type="match status" value="1"/>
</dbReference>
<dbReference type="InterPro" id="IPR011010">
    <property type="entry name" value="DNA_brk_join_enz"/>
</dbReference>
<sequence>MERWLENLEGKRRSKVGSREGSLADDTVDDYIGIARKILIPGLGAVRLRELNTQRCDTYLAGLKTRKRQVRTVLMQVCGLGVRWSLLEYNPVRETESPPRKQGSKRTLTPEDVEELRQRIRDWQDAPQPRGGRPRDSDMAELVDVLMATGERTGEILALWWSDVHGLDDMSKPATITIAGTVDKKGKRQPMPKSVHGYRTLKLPEFGRQALIRQRERGYPFMLVFPSSAGTPRWVNNTNRTWRKSGEKSSVGSPRRCSGRPPRPPSNVSMGQKQQPRSLVMAARTSRGSSTSTGLRKPRTTPPRWTSSRQKWSISGQRPRNCGSSVESKNPSCTGQEGFLCAPSGFRTPDPLIKSQLLYQLS</sequence>